<evidence type="ECO:0000259" key="2">
    <source>
        <dbReference type="PROSITE" id="PS50132"/>
    </source>
</evidence>
<dbReference type="WBParaSite" id="DME_0000730601-mRNA-1">
    <property type="protein sequence ID" value="DME_0000730601-mRNA-1"/>
    <property type="gene ID" value="DME_0000730601"/>
</dbReference>
<gene>
    <name evidence="3" type="ORF">DME_LOCUS1724</name>
</gene>
<dbReference type="InterPro" id="IPR016137">
    <property type="entry name" value="RGS"/>
</dbReference>
<keyword evidence="1" id="KW-0734">Signal transduction inhibitor</keyword>
<dbReference type="EMBL" id="UYYG01000029">
    <property type="protein sequence ID" value="VDN51751.1"/>
    <property type="molecule type" value="Genomic_DNA"/>
</dbReference>
<organism evidence="4 6">
    <name type="scientific">Dracunculus medinensis</name>
    <name type="common">Guinea worm</name>
    <dbReference type="NCBI Taxonomy" id="318479"/>
    <lineage>
        <taxon>Eukaryota</taxon>
        <taxon>Metazoa</taxon>
        <taxon>Ecdysozoa</taxon>
        <taxon>Nematoda</taxon>
        <taxon>Chromadorea</taxon>
        <taxon>Rhabditida</taxon>
        <taxon>Spirurina</taxon>
        <taxon>Dracunculoidea</taxon>
        <taxon>Dracunculidae</taxon>
        <taxon>Dracunculus</taxon>
    </lineage>
</organism>
<protein>
    <submittedName>
        <fullName evidence="6">RGS domain-containing protein</fullName>
    </submittedName>
</protein>
<dbReference type="GO" id="GO:0009968">
    <property type="term" value="P:negative regulation of signal transduction"/>
    <property type="evidence" value="ECO:0007669"/>
    <property type="project" value="UniProtKB-KW"/>
</dbReference>
<dbReference type="InterPro" id="IPR044926">
    <property type="entry name" value="RGS_subdomain_2"/>
</dbReference>
<evidence type="ECO:0000256" key="1">
    <source>
        <dbReference type="ARBA" id="ARBA00022700"/>
    </source>
</evidence>
<dbReference type="AlphaFoldDB" id="A0A0N4UI86"/>
<dbReference type="PROSITE" id="PS50132">
    <property type="entry name" value="RGS"/>
    <property type="match status" value="1"/>
</dbReference>
<accession>A0A0N4UI86</accession>
<dbReference type="GO" id="GO:0005096">
    <property type="term" value="F:GTPase activator activity"/>
    <property type="evidence" value="ECO:0007669"/>
    <property type="project" value="TreeGrafter"/>
</dbReference>
<dbReference type="InterPro" id="IPR036305">
    <property type="entry name" value="RGS_sf"/>
</dbReference>
<sequence>MVIIGSERRPINLFNNCEKSLFEDEKIDFDTSSQSSNRFIPNEWTYAFDKMINDENGRIQFTKFLQSEYSEENIFFWLAVQELRPCIDDRPRFEKRVQEIFDKFITANSPLAINIDHDTRMDIIEKIQCMDSSILTEKIFDRAQAHVYRLMEKDCFSRFIHTPAYKDIAKRLQLPRNFQFSDKQLSSLKCTFQVSDNKTLC</sequence>
<dbReference type="GO" id="GO:0005737">
    <property type="term" value="C:cytoplasm"/>
    <property type="evidence" value="ECO:0007669"/>
    <property type="project" value="TreeGrafter"/>
</dbReference>
<dbReference type="OrthoDB" id="196547at2759"/>
<dbReference type="InterPro" id="IPR047016">
    <property type="entry name" value="RGS6/7/9/11"/>
</dbReference>
<keyword evidence="5" id="KW-1185">Reference proteome</keyword>
<dbReference type="PRINTS" id="PR01301">
    <property type="entry name" value="RGSPROTEIN"/>
</dbReference>
<evidence type="ECO:0000313" key="4">
    <source>
        <dbReference type="Proteomes" id="UP000038040"/>
    </source>
</evidence>
<dbReference type="GO" id="GO:0008277">
    <property type="term" value="P:regulation of G protein-coupled receptor signaling pathway"/>
    <property type="evidence" value="ECO:0007669"/>
    <property type="project" value="InterPro"/>
</dbReference>
<reference evidence="3 5" key="2">
    <citation type="submission" date="2018-11" db="EMBL/GenBank/DDBJ databases">
        <authorList>
            <consortium name="Pathogen Informatics"/>
        </authorList>
    </citation>
    <scope>NUCLEOTIDE SEQUENCE [LARGE SCALE GENOMIC DNA]</scope>
</reference>
<proteinExistence type="predicted"/>
<dbReference type="Pfam" id="PF00615">
    <property type="entry name" value="RGS"/>
    <property type="match status" value="1"/>
</dbReference>
<dbReference type="Proteomes" id="UP000038040">
    <property type="component" value="Unplaced"/>
</dbReference>
<reference evidence="6" key="1">
    <citation type="submission" date="2016-04" db="UniProtKB">
        <authorList>
            <consortium name="WormBaseParasite"/>
        </authorList>
    </citation>
    <scope>IDENTIFICATION</scope>
</reference>
<evidence type="ECO:0000313" key="6">
    <source>
        <dbReference type="WBParaSite" id="DME_0000730601-mRNA-1"/>
    </source>
</evidence>
<evidence type="ECO:0000313" key="5">
    <source>
        <dbReference type="Proteomes" id="UP000274756"/>
    </source>
</evidence>
<feature type="domain" description="RGS" evidence="2">
    <location>
        <begin position="47"/>
        <end position="169"/>
    </location>
</feature>
<dbReference type="PANTHER" id="PTHR45746">
    <property type="entry name" value="LP21163P"/>
    <property type="match status" value="1"/>
</dbReference>
<dbReference type="SMART" id="SM00315">
    <property type="entry name" value="RGS"/>
    <property type="match status" value="1"/>
</dbReference>
<dbReference type="STRING" id="318479.A0A0N4UI86"/>
<dbReference type="Proteomes" id="UP000274756">
    <property type="component" value="Unassembled WGS sequence"/>
</dbReference>
<dbReference type="SUPFAM" id="SSF48097">
    <property type="entry name" value="Regulator of G-protein signaling, RGS"/>
    <property type="match status" value="1"/>
</dbReference>
<dbReference type="PANTHER" id="PTHR45746:SF6">
    <property type="entry name" value="LP21163P"/>
    <property type="match status" value="1"/>
</dbReference>
<name>A0A0N4UI86_DRAME</name>
<evidence type="ECO:0000313" key="3">
    <source>
        <dbReference type="EMBL" id="VDN51751.1"/>
    </source>
</evidence>
<dbReference type="Gene3D" id="1.10.167.10">
    <property type="entry name" value="Regulator of G-protein Signalling 4, domain 2"/>
    <property type="match status" value="1"/>
</dbReference>